<gene>
    <name evidence="2" type="ORF">MRATA1EN1_LOCUS2618</name>
</gene>
<dbReference type="Proteomes" id="UP001176941">
    <property type="component" value="Chromosome 10"/>
</dbReference>
<organism evidence="2 3">
    <name type="scientific">Rangifer tarandus platyrhynchus</name>
    <name type="common">Svalbard reindeer</name>
    <dbReference type="NCBI Taxonomy" id="3082113"/>
    <lineage>
        <taxon>Eukaryota</taxon>
        <taxon>Metazoa</taxon>
        <taxon>Chordata</taxon>
        <taxon>Craniata</taxon>
        <taxon>Vertebrata</taxon>
        <taxon>Euteleostomi</taxon>
        <taxon>Mammalia</taxon>
        <taxon>Eutheria</taxon>
        <taxon>Laurasiatheria</taxon>
        <taxon>Artiodactyla</taxon>
        <taxon>Ruminantia</taxon>
        <taxon>Pecora</taxon>
        <taxon>Cervidae</taxon>
        <taxon>Odocoileinae</taxon>
        <taxon>Rangifer</taxon>
    </lineage>
</organism>
<feature type="compositionally biased region" description="Basic and acidic residues" evidence="1">
    <location>
        <begin position="1"/>
        <end position="11"/>
    </location>
</feature>
<evidence type="ECO:0000313" key="2">
    <source>
        <dbReference type="EMBL" id="CAI9153656.1"/>
    </source>
</evidence>
<keyword evidence="3" id="KW-1185">Reference proteome</keyword>
<proteinExistence type="predicted"/>
<feature type="region of interest" description="Disordered" evidence="1">
    <location>
        <begin position="1"/>
        <end position="58"/>
    </location>
</feature>
<feature type="compositionally biased region" description="Low complexity" evidence="1">
    <location>
        <begin position="33"/>
        <end position="46"/>
    </location>
</feature>
<reference evidence="2" key="1">
    <citation type="submission" date="2023-04" db="EMBL/GenBank/DDBJ databases">
        <authorList>
            <consortium name="ELIXIR-Norway"/>
        </authorList>
    </citation>
    <scope>NUCLEOTIDE SEQUENCE [LARGE SCALE GENOMIC DNA]</scope>
</reference>
<protein>
    <submittedName>
        <fullName evidence="2">Uncharacterized protein</fullName>
    </submittedName>
</protein>
<evidence type="ECO:0000313" key="3">
    <source>
        <dbReference type="Proteomes" id="UP001176941"/>
    </source>
</evidence>
<dbReference type="EMBL" id="OX459946">
    <property type="protein sequence ID" value="CAI9153656.1"/>
    <property type="molecule type" value="Genomic_DNA"/>
</dbReference>
<accession>A0ABN8XX50</accession>
<evidence type="ECO:0000256" key="1">
    <source>
        <dbReference type="SAM" id="MobiDB-lite"/>
    </source>
</evidence>
<name>A0ABN8XX50_RANTA</name>
<sequence length="100" mass="10545">MRETRPARDATRAPGAGSQWERGEGGRPGPEGNGRAPAGRRASPGGRARRGAGAERAGAARCLSEAGRHCREAAAAAATRSWPRVRHHNLVELCIQKAQD</sequence>